<evidence type="ECO:0000256" key="4">
    <source>
        <dbReference type="ARBA" id="ARBA00022989"/>
    </source>
</evidence>
<reference evidence="7 8" key="1">
    <citation type="submission" date="2017-03" db="EMBL/GenBank/DDBJ databases">
        <title>Genome sequence of Clostridium chromiireducens DSM 23318.</title>
        <authorList>
            <person name="Poehlein A."/>
            <person name="Daniel R."/>
        </authorList>
    </citation>
    <scope>NUCLEOTIDE SEQUENCE [LARGE SCALE GENOMIC DNA]</scope>
    <source>
        <strain evidence="7 8">DSM 23318</strain>
    </source>
</reference>
<dbReference type="RefSeq" id="WP_079438726.1">
    <property type="nucleotide sequence ID" value="NZ_MZGT01000012.1"/>
</dbReference>
<keyword evidence="4 6" id="KW-1133">Transmembrane helix</keyword>
<evidence type="ECO:0000256" key="3">
    <source>
        <dbReference type="ARBA" id="ARBA00022692"/>
    </source>
</evidence>
<organism evidence="7 8">
    <name type="scientific">Clostridium chromiireducens</name>
    <dbReference type="NCBI Taxonomy" id="225345"/>
    <lineage>
        <taxon>Bacteria</taxon>
        <taxon>Bacillati</taxon>
        <taxon>Bacillota</taxon>
        <taxon>Clostridia</taxon>
        <taxon>Eubacteriales</taxon>
        <taxon>Clostridiaceae</taxon>
        <taxon>Clostridium</taxon>
    </lineage>
</organism>
<evidence type="ECO:0000313" key="7">
    <source>
        <dbReference type="EMBL" id="OPJ64493.1"/>
    </source>
</evidence>
<dbReference type="STRING" id="225345.CLCHR_11400"/>
<gene>
    <name evidence="7" type="ORF">CLCHR_11400</name>
</gene>
<dbReference type="OrthoDB" id="1936088at2"/>
<protein>
    <recommendedName>
        <fullName evidence="9">Flagellar formation protein</fullName>
    </recommendedName>
</protein>
<dbReference type="EMBL" id="MZGT01000012">
    <property type="protein sequence ID" value="OPJ64493.1"/>
    <property type="molecule type" value="Genomic_DNA"/>
</dbReference>
<dbReference type="AlphaFoldDB" id="A0A1V4IX72"/>
<feature type="transmembrane region" description="Helical" evidence="6">
    <location>
        <begin position="6"/>
        <end position="25"/>
    </location>
</feature>
<accession>A0A1V4IX72</accession>
<dbReference type="GO" id="GO:0016020">
    <property type="term" value="C:membrane"/>
    <property type="evidence" value="ECO:0007669"/>
    <property type="project" value="InterPro"/>
</dbReference>
<comment type="caution">
    <text evidence="7">The sequence shown here is derived from an EMBL/GenBank/DDBJ whole genome shotgun (WGS) entry which is preliminary data.</text>
</comment>
<keyword evidence="2" id="KW-1003">Cell membrane</keyword>
<evidence type="ECO:0000256" key="2">
    <source>
        <dbReference type="ARBA" id="ARBA00022475"/>
    </source>
</evidence>
<evidence type="ECO:0000313" key="8">
    <source>
        <dbReference type="Proteomes" id="UP000191056"/>
    </source>
</evidence>
<evidence type="ECO:0000256" key="5">
    <source>
        <dbReference type="ARBA" id="ARBA00023136"/>
    </source>
</evidence>
<keyword evidence="5 6" id="KW-0472">Membrane</keyword>
<keyword evidence="8" id="KW-1185">Reference proteome</keyword>
<dbReference type="GO" id="GO:0044781">
    <property type="term" value="P:bacterial-type flagellum organization"/>
    <property type="evidence" value="ECO:0007669"/>
    <property type="project" value="InterPro"/>
</dbReference>
<dbReference type="InterPro" id="IPR022781">
    <property type="entry name" value="Flagellar_biosynth_FliO"/>
</dbReference>
<evidence type="ECO:0008006" key="9">
    <source>
        <dbReference type="Google" id="ProtNLM"/>
    </source>
</evidence>
<keyword evidence="3 6" id="KW-0812">Transmembrane</keyword>
<sequence length="133" mass="15351">MDFGFFGMIMQLIFALGVTIGLMFLSFRLMGSKFNVINNNKYIKVIERVQITKENAILIVKIGEQGYVMTSSAGHMEKLSELSKEEMSIIEQDKKKAAEEITNYYKDLLIKSEKKFFKIVKNIKSKGEKHEKK</sequence>
<name>A0A1V4IX72_9CLOT</name>
<evidence type="ECO:0000256" key="6">
    <source>
        <dbReference type="SAM" id="Phobius"/>
    </source>
</evidence>
<dbReference type="Pfam" id="PF04347">
    <property type="entry name" value="FliO"/>
    <property type="match status" value="1"/>
</dbReference>
<proteinExistence type="predicted"/>
<comment type="subcellular location">
    <subcellularLocation>
        <location evidence="1">Cell membrane</location>
    </subcellularLocation>
</comment>
<evidence type="ECO:0000256" key="1">
    <source>
        <dbReference type="ARBA" id="ARBA00004236"/>
    </source>
</evidence>
<dbReference type="Proteomes" id="UP000191056">
    <property type="component" value="Unassembled WGS sequence"/>
</dbReference>